<keyword evidence="2" id="KW-1185">Reference proteome</keyword>
<dbReference type="EMBL" id="BGZK01000056">
    <property type="protein sequence ID" value="GBP13363.1"/>
    <property type="molecule type" value="Genomic_DNA"/>
</dbReference>
<dbReference type="Proteomes" id="UP000299102">
    <property type="component" value="Unassembled WGS sequence"/>
</dbReference>
<accession>A0A4C1TFT8</accession>
<dbReference type="AlphaFoldDB" id="A0A4C1TFT8"/>
<protein>
    <submittedName>
        <fullName evidence="1">Uncharacterized protein</fullName>
    </submittedName>
</protein>
<proteinExistence type="predicted"/>
<evidence type="ECO:0000313" key="1">
    <source>
        <dbReference type="EMBL" id="GBP13363.1"/>
    </source>
</evidence>
<organism evidence="1 2">
    <name type="scientific">Eumeta variegata</name>
    <name type="common">Bagworm moth</name>
    <name type="synonym">Eumeta japonica</name>
    <dbReference type="NCBI Taxonomy" id="151549"/>
    <lineage>
        <taxon>Eukaryota</taxon>
        <taxon>Metazoa</taxon>
        <taxon>Ecdysozoa</taxon>
        <taxon>Arthropoda</taxon>
        <taxon>Hexapoda</taxon>
        <taxon>Insecta</taxon>
        <taxon>Pterygota</taxon>
        <taxon>Neoptera</taxon>
        <taxon>Endopterygota</taxon>
        <taxon>Lepidoptera</taxon>
        <taxon>Glossata</taxon>
        <taxon>Ditrysia</taxon>
        <taxon>Tineoidea</taxon>
        <taxon>Psychidae</taxon>
        <taxon>Oiketicinae</taxon>
        <taxon>Eumeta</taxon>
    </lineage>
</organism>
<gene>
    <name evidence="1" type="ORF">EVAR_8274_1</name>
</gene>
<comment type="caution">
    <text evidence="1">The sequence shown here is derived from an EMBL/GenBank/DDBJ whole genome shotgun (WGS) entry which is preliminary data.</text>
</comment>
<sequence>MAAICLSTHVQSQATCAPARAAVTRSSSACADDDAIIRPRDPITKQRKRCIENQQFSRKQQSNSVLITPLLRHTPTIFSYRMEGLGTYVLRAGPARVGGLLTILVIDAIMTSNTDGFVFSFDARSECVT</sequence>
<reference evidence="1 2" key="1">
    <citation type="journal article" date="2019" name="Commun. Biol.">
        <title>The bagworm genome reveals a unique fibroin gene that provides high tensile strength.</title>
        <authorList>
            <person name="Kono N."/>
            <person name="Nakamura H."/>
            <person name="Ohtoshi R."/>
            <person name="Tomita M."/>
            <person name="Numata K."/>
            <person name="Arakawa K."/>
        </authorList>
    </citation>
    <scope>NUCLEOTIDE SEQUENCE [LARGE SCALE GENOMIC DNA]</scope>
</reference>
<evidence type="ECO:0000313" key="2">
    <source>
        <dbReference type="Proteomes" id="UP000299102"/>
    </source>
</evidence>
<name>A0A4C1TFT8_EUMVA</name>